<accession>A3QMM6</accession>
<name>A3QMM6_CYHV3</name>
<evidence type="ECO:0000256" key="1">
    <source>
        <dbReference type="SAM" id="MobiDB-lite"/>
    </source>
</evidence>
<dbReference type="EMBL" id="AP008984">
    <property type="protein sequence ID" value="BAF48870.1"/>
    <property type="molecule type" value="Genomic_DNA"/>
</dbReference>
<evidence type="ECO:0000313" key="7">
    <source>
        <dbReference type="Proteomes" id="UP000169752"/>
    </source>
</evidence>
<dbReference type="EMBL" id="DQ177346">
    <property type="protein sequence ID" value="ABC55186.1"/>
    <property type="molecule type" value="Genomic_DNA"/>
</dbReference>
<protein>
    <submittedName>
        <fullName evidence="3">ORF58R</fullName>
    </submittedName>
</protein>
<dbReference type="EMBL" id="KJ627438">
    <property type="protein sequence ID" value="AIC32413.1"/>
    <property type="molecule type" value="Genomic_DNA"/>
</dbReference>
<evidence type="ECO:0000313" key="3">
    <source>
        <dbReference type="EMBL" id="AIC32413.1"/>
    </source>
</evidence>
<dbReference type="Proteomes" id="UP000106924">
    <property type="component" value="Segment"/>
</dbReference>
<dbReference type="Proteomes" id="UP000160099">
    <property type="component" value="Segment"/>
</dbReference>
<dbReference type="Proteomes" id="UP000169752">
    <property type="component" value="Segment"/>
</dbReference>
<organism evidence="2 5">
    <name type="scientific">Cyprinid herpesvirus 3</name>
    <name type="common">CyHV-3</name>
    <dbReference type="NCBI Taxonomy" id="180230"/>
    <lineage>
        <taxon>Viruses</taxon>
        <taxon>Duplodnaviria</taxon>
        <taxon>Heunggongvirae</taxon>
        <taxon>Peploviricota</taxon>
        <taxon>Herviviricetes</taxon>
        <taxon>Herpesvirales</taxon>
        <taxon>Alloherpesviridae</taxon>
        <taxon>Cyvirus</taxon>
        <taxon>Cyvirus cyprinidallo3</taxon>
    </lineage>
</organism>
<reference evidence="3 6" key="2">
    <citation type="journal article" date="2015" name="Vet. Microbiol.">
        <title>Whole-genome sequence of a novel Chinese cyprinid herpesvirus 3 isolate reveals the existence of a distinct European genotype in East Asia.</title>
        <authorList>
            <person name="Li W."/>
            <person name="Lee X."/>
            <person name="Weng S."/>
            <person name="He J."/>
            <person name="Dong C."/>
        </authorList>
    </citation>
    <scope>NUCLEOTIDE SEQUENCE [LARGE SCALE GENOMIC DNA]</scope>
    <source>
        <strain evidence="3">KHV-GZ11</strain>
    </source>
</reference>
<evidence type="ECO:0000313" key="5">
    <source>
        <dbReference type="Proteomes" id="UP000106924"/>
    </source>
</evidence>
<evidence type="ECO:0000313" key="4">
    <source>
        <dbReference type="EMBL" id="BAF48870.1"/>
    </source>
</evidence>
<sequence>MFQTSTTVKELTKCDRRFVGDLNRPPQREDVCGRAVAGLAAHHVPHESPVLVPLLSPGEPSGRTVPNGDVYRSEGPGSAAGCARPLCGSGGHPEDVWSGFSATVRGRPSLHDPRVGRQRWPEPSVSTCPQVPPSRDGDGEQPRSTPTYPVAGVQVRGALTSLLPTRPTASEAVSSSTVHRTKASRGTLPSVDRRGYQRRDPADSRTVRGRWGFPCRAPSLPPDACLW</sequence>
<feature type="compositionally biased region" description="Basic and acidic residues" evidence="1">
    <location>
        <begin position="191"/>
        <end position="206"/>
    </location>
</feature>
<proteinExistence type="predicted"/>
<feature type="region of interest" description="Disordered" evidence="1">
    <location>
        <begin position="103"/>
        <end position="227"/>
    </location>
</feature>
<reference evidence="5 7" key="1">
    <citation type="journal article" date="2007" name="J. Virol.">
        <title>Genome sequences of three koi herpesvirus isolates representing the expanding distribution of an emerging disease threatening koi and common carp worldwide.</title>
        <authorList>
            <person name="Aoki T."/>
            <person name="Hirono I."/>
            <person name="Kurokawa K."/>
            <person name="Fukuda H."/>
            <person name="Nahary R."/>
            <person name="Eldar A."/>
            <person name="Davison A.J."/>
            <person name="Waltzek T.B."/>
            <person name="Bercovier H."/>
            <person name="Hedrick R.P."/>
        </authorList>
    </citation>
    <scope>NUCLEOTIDE SEQUENCE [LARGE SCALE GENOMIC DNA]</scope>
    <source>
        <strain evidence="2">KHV-I</strain>
        <strain evidence="4">TUMST1</strain>
    </source>
</reference>
<evidence type="ECO:0000313" key="2">
    <source>
        <dbReference type="EMBL" id="ABC55186.1"/>
    </source>
</evidence>
<feature type="compositionally biased region" description="Polar residues" evidence="1">
    <location>
        <begin position="167"/>
        <end position="178"/>
    </location>
</feature>
<evidence type="ECO:0000313" key="6">
    <source>
        <dbReference type="Proteomes" id="UP000160099"/>
    </source>
</evidence>
<gene>
    <name evidence="4" type="ORF">KHVJ066</name>
</gene>